<accession>A0AAX2DEY5</accession>
<keyword evidence="4 5" id="KW-0472">Membrane</keyword>
<feature type="transmembrane region" description="Helical" evidence="5">
    <location>
        <begin position="40"/>
        <end position="60"/>
    </location>
</feature>
<dbReference type="SUPFAM" id="SSF103473">
    <property type="entry name" value="MFS general substrate transporter"/>
    <property type="match status" value="1"/>
</dbReference>
<dbReference type="RefSeq" id="WP_052126459.1">
    <property type="nucleotide sequence ID" value="NZ_CP046874.1"/>
</dbReference>
<evidence type="ECO:0000256" key="2">
    <source>
        <dbReference type="ARBA" id="ARBA00022692"/>
    </source>
</evidence>
<feature type="transmembrane region" description="Helical" evidence="5">
    <location>
        <begin position="259"/>
        <end position="279"/>
    </location>
</feature>
<evidence type="ECO:0000313" key="7">
    <source>
        <dbReference type="EMBL" id="SDU64094.1"/>
    </source>
</evidence>
<dbReference type="Proteomes" id="UP000183772">
    <property type="component" value="Chromosome I"/>
</dbReference>
<dbReference type="PANTHER" id="PTHR23508:SF10">
    <property type="entry name" value="CARBOXYLIC ACID TRANSPORTER PROTEIN HOMOLOG"/>
    <property type="match status" value="1"/>
</dbReference>
<gene>
    <name evidence="7" type="ORF">SAMN05216476_3898</name>
</gene>
<dbReference type="InterPro" id="IPR011701">
    <property type="entry name" value="MFS"/>
</dbReference>
<dbReference type="PANTHER" id="PTHR23508">
    <property type="entry name" value="CARBOXYLIC ACID TRANSPORTER PROTEIN HOMOLOG"/>
    <property type="match status" value="1"/>
</dbReference>
<evidence type="ECO:0000256" key="3">
    <source>
        <dbReference type="ARBA" id="ARBA00022989"/>
    </source>
</evidence>
<dbReference type="Pfam" id="PF07690">
    <property type="entry name" value="MFS_1"/>
    <property type="match status" value="1"/>
</dbReference>
<comment type="subcellular location">
    <subcellularLocation>
        <location evidence="1">Membrane</location>
        <topology evidence="1">Multi-pass membrane protein</topology>
    </subcellularLocation>
</comment>
<sequence>MAQWTVVGLCMLFNVINGLATLATAFVLPSLSAEWALSGFQQGLLLSTSLIGMASGSTFAAPMADRHGRRPLLLASLLLSGTTMLLSFWSQGFWSLGLLRTLTGMGVGATLVGANVLTHECTHLHRQELAISLQSVAFALGVSLGGLLAHALNDAVGWRYVFLAGGAFTLAAGLSGALWLRESFEFLAVKASPVQPPGQRPASDAGHGLRRDFWSRQWRATVSLATAFFLVMFCFYFVVSWTPTLLVQTGASATHGIQGGMLLNLGGMLGALLLGLAANRFGSRRLLLGCLLLNAVLMTLLMPATQVLSLSIGMGFSIGLLLNAAIAGLYILAPQTYGTGERARGVGLVLGLGRLGAILSPIVAGALLDAHWSAQALFTFYAGSLLLAMLAIAWGRGRRRD</sequence>
<keyword evidence="8" id="KW-1185">Reference proteome</keyword>
<dbReference type="InterPro" id="IPR036259">
    <property type="entry name" value="MFS_trans_sf"/>
</dbReference>
<dbReference type="Gene3D" id="1.20.1250.20">
    <property type="entry name" value="MFS general substrate transporter like domains"/>
    <property type="match status" value="1"/>
</dbReference>
<dbReference type="GO" id="GO:0005886">
    <property type="term" value="C:plasma membrane"/>
    <property type="evidence" value="ECO:0007669"/>
    <property type="project" value="TreeGrafter"/>
</dbReference>
<feature type="transmembrane region" description="Helical" evidence="5">
    <location>
        <begin position="97"/>
        <end position="117"/>
    </location>
</feature>
<feature type="transmembrane region" description="Helical" evidence="5">
    <location>
        <begin position="129"/>
        <end position="152"/>
    </location>
</feature>
<keyword evidence="3 5" id="KW-1133">Transmembrane helix</keyword>
<evidence type="ECO:0000259" key="6">
    <source>
        <dbReference type="PROSITE" id="PS50850"/>
    </source>
</evidence>
<feature type="transmembrane region" description="Helical" evidence="5">
    <location>
        <begin position="72"/>
        <end position="91"/>
    </location>
</feature>
<dbReference type="AlphaFoldDB" id="A0AAX2DEY5"/>
<dbReference type="EMBL" id="LT629790">
    <property type="protein sequence ID" value="SDU64094.1"/>
    <property type="molecule type" value="Genomic_DNA"/>
</dbReference>
<evidence type="ECO:0000313" key="8">
    <source>
        <dbReference type="Proteomes" id="UP000183772"/>
    </source>
</evidence>
<evidence type="ECO:0000256" key="1">
    <source>
        <dbReference type="ARBA" id="ARBA00004141"/>
    </source>
</evidence>
<organism evidence="7 8">
    <name type="scientific">Pseudomonas mediterranea</name>
    <dbReference type="NCBI Taxonomy" id="183795"/>
    <lineage>
        <taxon>Bacteria</taxon>
        <taxon>Pseudomonadati</taxon>
        <taxon>Pseudomonadota</taxon>
        <taxon>Gammaproteobacteria</taxon>
        <taxon>Pseudomonadales</taxon>
        <taxon>Pseudomonadaceae</taxon>
        <taxon>Pseudomonas</taxon>
    </lineage>
</organism>
<protein>
    <submittedName>
        <fullName evidence="7">Predicted arabinose efflux permease, MFS family</fullName>
    </submittedName>
</protein>
<dbReference type="InterPro" id="IPR020846">
    <property type="entry name" value="MFS_dom"/>
</dbReference>
<dbReference type="GO" id="GO:0046943">
    <property type="term" value="F:carboxylic acid transmembrane transporter activity"/>
    <property type="evidence" value="ECO:0007669"/>
    <property type="project" value="TreeGrafter"/>
</dbReference>
<evidence type="ECO:0000256" key="5">
    <source>
        <dbReference type="SAM" id="Phobius"/>
    </source>
</evidence>
<dbReference type="GeneID" id="76213962"/>
<feature type="transmembrane region" description="Helical" evidence="5">
    <location>
        <begin position="345"/>
        <end position="368"/>
    </location>
</feature>
<evidence type="ECO:0000256" key="4">
    <source>
        <dbReference type="ARBA" id="ARBA00023136"/>
    </source>
</evidence>
<feature type="transmembrane region" description="Helical" evidence="5">
    <location>
        <begin position="220"/>
        <end position="239"/>
    </location>
</feature>
<reference evidence="7 8" key="1">
    <citation type="submission" date="2016-10" db="EMBL/GenBank/DDBJ databases">
        <authorList>
            <person name="Varghese N."/>
            <person name="Submissions S."/>
        </authorList>
    </citation>
    <scope>NUCLEOTIDE SEQUENCE [LARGE SCALE GENOMIC DNA]</scope>
    <source>
        <strain evidence="7 8">DSM 16733</strain>
    </source>
</reference>
<feature type="transmembrane region" description="Helical" evidence="5">
    <location>
        <begin position="7"/>
        <end position="28"/>
    </location>
</feature>
<feature type="transmembrane region" description="Helical" evidence="5">
    <location>
        <begin position="310"/>
        <end position="333"/>
    </location>
</feature>
<dbReference type="PROSITE" id="PS50850">
    <property type="entry name" value="MFS"/>
    <property type="match status" value="1"/>
</dbReference>
<feature type="transmembrane region" description="Helical" evidence="5">
    <location>
        <begin position="374"/>
        <end position="395"/>
    </location>
</feature>
<proteinExistence type="predicted"/>
<keyword evidence="2 5" id="KW-0812">Transmembrane</keyword>
<feature type="domain" description="Major facilitator superfamily (MFS) profile" evidence="6">
    <location>
        <begin position="6"/>
        <end position="400"/>
    </location>
</feature>
<name>A0AAX2DEY5_9PSED</name>
<feature type="transmembrane region" description="Helical" evidence="5">
    <location>
        <begin position="286"/>
        <end position="304"/>
    </location>
</feature>
<feature type="transmembrane region" description="Helical" evidence="5">
    <location>
        <begin position="158"/>
        <end position="180"/>
    </location>
</feature>